<dbReference type="InterPro" id="IPR002316">
    <property type="entry name" value="Pro-tRNA-ligase_IIa"/>
</dbReference>
<dbReference type="InterPro" id="IPR036621">
    <property type="entry name" value="Anticodon-bd_dom_sf"/>
</dbReference>
<evidence type="ECO:0000256" key="2">
    <source>
        <dbReference type="ARBA" id="ARBA00011738"/>
    </source>
</evidence>
<comment type="domain">
    <text evidence="10">Consists of three domains: the N-terminal catalytic domain, the editing domain and the C-terminal anticodon-binding domain.</text>
</comment>
<dbReference type="PRINTS" id="PR01046">
    <property type="entry name" value="TRNASYNTHPRO"/>
</dbReference>
<evidence type="ECO:0000256" key="5">
    <source>
        <dbReference type="ARBA" id="ARBA00022741"/>
    </source>
</evidence>
<reference evidence="12 13" key="1">
    <citation type="submission" date="2022-12" db="EMBL/GenBank/DDBJ databases">
        <title>Draft genome sequence of Paenibacillus sp. dW9.</title>
        <authorList>
            <person name="Choi E.-W."/>
            <person name="Kim D.-U."/>
        </authorList>
    </citation>
    <scope>NUCLEOTIDE SEQUENCE [LARGE SCALE GENOMIC DNA]</scope>
    <source>
        <strain evidence="13">dW9</strain>
    </source>
</reference>
<dbReference type="InterPro" id="IPR033730">
    <property type="entry name" value="ProRS_core_prok"/>
</dbReference>
<evidence type="ECO:0000313" key="13">
    <source>
        <dbReference type="Proteomes" id="UP001527882"/>
    </source>
</evidence>
<proteinExistence type="inferred from homology"/>
<comment type="subunit">
    <text evidence="2 10">Homodimer.</text>
</comment>
<name>A0ABT4QCU7_9BACL</name>
<dbReference type="NCBIfam" id="TIGR00409">
    <property type="entry name" value="proS_fam_II"/>
    <property type="match status" value="1"/>
</dbReference>
<dbReference type="NCBIfam" id="NF006625">
    <property type="entry name" value="PRK09194.1"/>
    <property type="match status" value="1"/>
</dbReference>
<evidence type="ECO:0000259" key="11">
    <source>
        <dbReference type="PROSITE" id="PS50862"/>
    </source>
</evidence>
<evidence type="ECO:0000256" key="3">
    <source>
        <dbReference type="ARBA" id="ARBA00022490"/>
    </source>
</evidence>
<keyword evidence="7 10" id="KW-0648">Protein biosynthesis</keyword>
<keyword evidence="8 10" id="KW-0030">Aminoacyl-tRNA synthetase</keyword>
<keyword evidence="4 10" id="KW-0436">Ligase</keyword>
<keyword evidence="5 10" id="KW-0547">Nucleotide-binding</keyword>
<dbReference type="InterPro" id="IPR044140">
    <property type="entry name" value="ProRS_anticodon_short"/>
</dbReference>
<gene>
    <name evidence="10" type="primary">proS</name>
    <name evidence="12" type="ORF">O9H85_20125</name>
</gene>
<dbReference type="Gene3D" id="3.30.930.10">
    <property type="entry name" value="Bira Bifunctional Protein, Domain 2"/>
    <property type="match status" value="2"/>
</dbReference>
<dbReference type="PANTHER" id="PTHR42753">
    <property type="entry name" value="MITOCHONDRIAL RIBOSOME PROTEIN L39/PROLYL-TRNA LIGASE FAMILY MEMBER"/>
    <property type="match status" value="1"/>
</dbReference>
<dbReference type="EMBL" id="JAQAGZ010000013">
    <property type="protein sequence ID" value="MCZ8514691.1"/>
    <property type="molecule type" value="Genomic_DNA"/>
</dbReference>
<dbReference type="InterPro" id="IPR045864">
    <property type="entry name" value="aa-tRNA-synth_II/BPL/LPL"/>
</dbReference>
<dbReference type="InterPro" id="IPR004154">
    <property type="entry name" value="Anticodon-bd"/>
</dbReference>
<comment type="catalytic activity">
    <reaction evidence="9 10">
        <text>tRNA(Pro) + L-proline + ATP = L-prolyl-tRNA(Pro) + AMP + diphosphate</text>
        <dbReference type="Rhea" id="RHEA:14305"/>
        <dbReference type="Rhea" id="RHEA-COMP:9700"/>
        <dbReference type="Rhea" id="RHEA-COMP:9702"/>
        <dbReference type="ChEBI" id="CHEBI:30616"/>
        <dbReference type="ChEBI" id="CHEBI:33019"/>
        <dbReference type="ChEBI" id="CHEBI:60039"/>
        <dbReference type="ChEBI" id="CHEBI:78442"/>
        <dbReference type="ChEBI" id="CHEBI:78532"/>
        <dbReference type="ChEBI" id="CHEBI:456215"/>
        <dbReference type="EC" id="6.1.1.15"/>
    </reaction>
</comment>
<evidence type="ECO:0000256" key="9">
    <source>
        <dbReference type="ARBA" id="ARBA00047671"/>
    </source>
</evidence>
<dbReference type="CDD" id="cd00779">
    <property type="entry name" value="ProRS_core_prok"/>
    <property type="match status" value="1"/>
</dbReference>
<dbReference type="CDD" id="cd04334">
    <property type="entry name" value="ProRS-INS"/>
    <property type="match status" value="1"/>
</dbReference>
<organism evidence="12 13">
    <name type="scientific">Paenibacillus gyeongsangnamensis</name>
    <dbReference type="NCBI Taxonomy" id="3388067"/>
    <lineage>
        <taxon>Bacteria</taxon>
        <taxon>Bacillati</taxon>
        <taxon>Bacillota</taxon>
        <taxon>Bacilli</taxon>
        <taxon>Bacillales</taxon>
        <taxon>Paenibacillaceae</taxon>
        <taxon>Paenibacillus</taxon>
    </lineage>
</organism>
<protein>
    <recommendedName>
        <fullName evidence="10">Proline--tRNA ligase</fullName>
        <ecNumber evidence="10">6.1.1.15</ecNumber>
    </recommendedName>
    <alternativeName>
        <fullName evidence="10">Prolyl-tRNA synthetase</fullName>
        <shortName evidence="10">ProRS</shortName>
    </alternativeName>
</protein>
<comment type="caution">
    <text evidence="12">The sequence shown here is derived from an EMBL/GenBank/DDBJ whole genome shotgun (WGS) entry which is preliminary data.</text>
</comment>
<keyword evidence="3 10" id="KW-0963">Cytoplasm</keyword>
<dbReference type="Pfam" id="PF00587">
    <property type="entry name" value="tRNA-synt_2b"/>
    <property type="match status" value="1"/>
</dbReference>
<dbReference type="GO" id="GO:0004827">
    <property type="term" value="F:proline-tRNA ligase activity"/>
    <property type="evidence" value="ECO:0007669"/>
    <property type="project" value="UniProtKB-EC"/>
</dbReference>
<dbReference type="SUPFAM" id="SSF55681">
    <property type="entry name" value="Class II aaRS and biotin synthetases"/>
    <property type="match status" value="1"/>
</dbReference>
<dbReference type="EC" id="6.1.1.15" evidence="10"/>
<comment type="subcellular location">
    <subcellularLocation>
        <location evidence="1 10">Cytoplasm</location>
    </subcellularLocation>
</comment>
<dbReference type="RefSeq" id="WP_269883214.1">
    <property type="nucleotide sequence ID" value="NZ_JAQAGZ010000013.1"/>
</dbReference>
<dbReference type="Pfam" id="PF04073">
    <property type="entry name" value="tRNA_edit"/>
    <property type="match status" value="1"/>
</dbReference>
<dbReference type="InterPro" id="IPR004500">
    <property type="entry name" value="Pro-tRNA-synth_IIa_bac-type"/>
</dbReference>
<keyword evidence="6 10" id="KW-0067">ATP-binding</keyword>
<dbReference type="Pfam" id="PF03129">
    <property type="entry name" value="HGTP_anticodon"/>
    <property type="match status" value="1"/>
</dbReference>
<evidence type="ECO:0000256" key="10">
    <source>
        <dbReference type="HAMAP-Rule" id="MF_01569"/>
    </source>
</evidence>
<dbReference type="PANTHER" id="PTHR42753:SF2">
    <property type="entry name" value="PROLINE--TRNA LIGASE"/>
    <property type="match status" value="1"/>
</dbReference>
<sequence length="567" mass="63108">MRQQHFLMPTLREVPADAETASHRLLLRGGYIRQLAAGVYTYLPLGQRVLRNLERIIREEMDAIGAQELLMPAMQPAPLWEQSGRYAVYGPELIRLEDRHGREFALGPTHEEVVTALIRDEIQSYRKLPLLVYQIQTKFRDERRPRFGLLRGREFLMKDAYSFAADEEQLDAIYASMTQAYNRIFTRCGLRFRAVEADSGSIGGEGGSHEFMAIADIGEDRIVTCTDCGYAANVEQADTGLPQQEKRETPEPAAEKFATPGIHTIAELEQALGVSSKQLLKTLIYEADGRAVAVLVRGDRSVNEIRLQRILHAEQIELADADTVLRLTGCPIGFVGPAGLRMPLLVDREAAAVSSAIAGSGEAGYHLRHVQPGRDFPVEHVYDLRLAAEGDRCPRCEGTLRSSRGIEVGHVFKLGTRYSAKLGASFAGASGEQRPMIMGCYGIGVSRLVSVIAEQRHEETGLLWPMAVAPFQVHVIPVSVQDEEQMLGAEALYRRLRAQGIEALLDDRQERPGMKFKDADLIGAPIRIVFGRKASEGLVEYKERQEANSLEVTVEEAYERIVRLCLN</sequence>
<accession>A0ABT4QCU7</accession>
<dbReference type="InterPro" id="IPR002314">
    <property type="entry name" value="aa-tRNA-synt_IIb"/>
</dbReference>
<evidence type="ECO:0000256" key="1">
    <source>
        <dbReference type="ARBA" id="ARBA00004496"/>
    </source>
</evidence>
<comment type="similarity">
    <text evidence="10">Belongs to the class-II aminoacyl-tRNA synthetase family. ProS type 1 subfamily.</text>
</comment>
<evidence type="ECO:0000256" key="6">
    <source>
        <dbReference type="ARBA" id="ARBA00022840"/>
    </source>
</evidence>
<evidence type="ECO:0000256" key="4">
    <source>
        <dbReference type="ARBA" id="ARBA00022598"/>
    </source>
</evidence>
<dbReference type="CDD" id="cd00861">
    <property type="entry name" value="ProRS_anticodon_short"/>
    <property type="match status" value="1"/>
</dbReference>
<dbReference type="SUPFAM" id="SSF55826">
    <property type="entry name" value="YbaK/ProRS associated domain"/>
    <property type="match status" value="1"/>
</dbReference>
<comment type="function">
    <text evidence="10">Catalyzes the attachment of proline to tRNA(Pro) in a two-step reaction: proline is first activated by ATP to form Pro-AMP and then transferred to the acceptor end of tRNA(Pro). As ProRS can inadvertently accommodate and process non-cognate amino acids such as alanine and cysteine, to avoid such errors it has two additional distinct editing activities against alanine. One activity is designated as 'pretransfer' editing and involves the tRNA(Pro)-independent hydrolysis of activated Ala-AMP. The other activity is designated 'posttransfer' editing and involves deacylation of mischarged Ala-tRNA(Pro). The misacylated Cys-tRNA(Pro) is not edited by ProRS.</text>
</comment>
<dbReference type="Gene3D" id="3.40.50.800">
    <property type="entry name" value="Anticodon-binding domain"/>
    <property type="match status" value="1"/>
</dbReference>
<keyword evidence="13" id="KW-1185">Reference proteome</keyword>
<dbReference type="InterPro" id="IPR007214">
    <property type="entry name" value="YbaK/aa-tRNA-synth-assoc-dom"/>
</dbReference>
<feature type="domain" description="Aminoacyl-transfer RNA synthetases class-II family profile" evidence="11">
    <location>
        <begin position="38"/>
        <end position="465"/>
    </location>
</feature>
<evidence type="ECO:0000313" key="12">
    <source>
        <dbReference type="EMBL" id="MCZ8514691.1"/>
    </source>
</evidence>
<dbReference type="SUPFAM" id="SSF52954">
    <property type="entry name" value="Class II aaRS ABD-related"/>
    <property type="match status" value="1"/>
</dbReference>
<dbReference type="InterPro" id="IPR023717">
    <property type="entry name" value="Pro-tRNA-Synthase_IIa_type1"/>
</dbReference>
<dbReference type="InterPro" id="IPR006195">
    <property type="entry name" value="aa-tRNA-synth_II"/>
</dbReference>
<evidence type="ECO:0000256" key="8">
    <source>
        <dbReference type="ARBA" id="ARBA00023146"/>
    </source>
</evidence>
<dbReference type="PROSITE" id="PS50862">
    <property type="entry name" value="AA_TRNA_LIGASE_II"/>
    <property type="match status" value="1"/>
</dbReference>
<dbReference type="Proteomes" id="UP001527882">
    <property type="component" value="Unassembled WGS sequence"/>
</dbReference>
<dbReference type="HAMAP" id="MF_01569">
    <property type="entry name" value="Pro_tRNA_synth_type1"/>
    <property type="match status" value="1"/>
</dbReference>
<dbReference type="InterPro" id="IPR036754">
    <property type="entry name" value="YbaK/aa-tRNA-synt-asso_dom_sf"/>
</dbReference>
<evidence type="ECO:0000256" key="7">
    <source>
        <dbReference type="ARBA" id="ARBA00022917"/>
    </source>
</evidence>
<dbReference type="InterPro" id="IPR050062">
    <property type="entry name" value="Pro-tRNA_synthetase"/>
</dbReference>